<organism evidence="2 3">
    <name type="scientific">Streptomyces katrae</name>
    <dbReference type="NCBI Taxonomy" id="68223"/>
    <lineage>
        <taxon>Bacteria</taxon>
        <taxon>Bacillati</taxon>
        <taxon>Actinomycetota</taxon>
        <taxon>Actinomycetes</taxon>
        <taxon>Kitasatosporales</taxon>
        <taxon>Streptomycetaceae</taxon>
        <taxon>Streptomyces</taxon>
    </lineage>
</organism>
<protein>
    <recommendedName>
        <fullName evidence="4">Peptidoglycan-binding protein</fullName>
    </recommendedName>
</protein>
<gene>
    <name evidence="2" type="ORF">QEZ40_005272</name>
</gene>
<keyword evidence="3" id="KW-1185">Reference proteome</keyword>
<feature type="region of interest" description="Disordered" evidence="1">
    <location>
        <begin position="277"/>
        <end position="321"/>
    </location>
</feature>
<dbReference type="RefSeq" id="WP_285340823.1">
    <property type="nucleotide sequence ID" value="NZ_JASITI010000005.1"/>
</dbReference>
<reference evidence="2 3" key="1">
    <citation type="submission" date="2023-05" db="EMBL/GenBank/DDBJ databases">
        <title>Sequencing and Assembly of Streptomyces sp. NP73.</title>
        <authorList>
            <person name="Konwar A.N."/>
            <person name="Saikia K."/>
            <person name="Thakur D."/>
        </authorList>
    </citation>
    <scope>NUCLEOTIDE SEQUENCE [LARGE SCALE GENOMIC DNA]</scope>
    <source>
        <strain evidence="2 3">NP73</strain>
    </source>
</reference>
<evidence type="ECO:0000313" key="2">
    <source>
        <dbReference type="EMBL" id="MDK9495150.1"/>
    </source>
</evidence>
<dbReference type="Proteomes" id="UP001223390">
    <property type="component" value="Unassembled WGS sequence"/>
</dbReference>
<feature type="compositionally biased region" description="Low complexity" evidence="1">
    <location>
        <begin position="306"/>
        <end position="317"/>
    </location>
</feature>
<evidence type="ECO:0000256" key="1">
    <source>
        <dbReference type="SAM" id="MobiDB-lite"/>
    </source>
</evidence>
<dbReference type="EMBL" id="JASITI010000005">
    <property type="protein sequence ID" value="MDK9495150.1"/>
    <property type="molecule type" value="Genomic_DNA"/>
</dbReference>
<sequence length="900" mass="98955">MKVNFAKFQGSLPYASELYGVYQPLLGWRSARLAERFGTTGPAMRRSLAAALTENMRPSYTVAPASAPAAAPVLTIEPGAPVPSVASALPGSLDSVVTRELLARIKKADLADPAVWDRFVGPGPDGLAALLRIAEQRIAQGGVGVHAASDGPQAAAADSASLAAAQESRVAGTLKNLHAAGRYDVLHAMFSTSGHRVDVREVDALAGLLGGGPPASPGARGQAAAGTGLPEASLSPLGVVHLFRQYFFEFDSFLGPPVQHIWLSPGASVELIEVSTRRTLTERTTEASEETTQRSEQESRSEDELSASVSEENQSSSKFGVSLEASTSGKLGVFNTQATARTSYDSSEARKTAKEQTHKQLRQQTIKLSTEIKRSFKSTFKTVVETTDTSSKRYLLQNTTDKLVNYELRRKMRQVGVQVQEIGTQLCWQTYIDRPGDELGVAELVHVAQPPQGQVQPAQLVPMPEQYQETVEGTYKGPDDDYFNDALADLLLYPKYGYEYKSHTNVQWLSSNVAELQVSQFAAGSNRLRLRIIGHSGDDGEMFPYRFTVNYGPTSAYVEQVNKVNAERLKEVDQEKERLAKEAFFKAAQERVKLAAGIGPRRFEDLREEERIVVYRHLIRQLFKGKGLSGISSQTQHVMAELVQAFFDVDRMLYFVAPEWWVPNKLAVKENLGFEGSGTTEKEFEKSSVVGWGGTSNTGEDYYITADSRPARLGSSLGWLLQLDGDNLRNAFLNAPWVKAVVPIRQGHEFEALDWLANAGVEGTDGLDALYAESVPGERGRMLLVLRRHPWKDPELGARYRDLPAEALTVHDAVRYLAVVVGGDWQKSRTKVSDRLPDGTPVNYLPTDKVYERGFDPLGDGFQADGTEPFQVFDQWIEVMPTDQIVATEVRYDPKTGMQL</sequence>
<evidence type="ECO:0000313" key="3">
    <source>
        <dbReference type="Proteomes" id="UP001223390"/>
    </source>
</evidence>
<comment type="caution">
    <text evidence="2">The sequence shown here is derived from an EMBL/GenBank/DDBJ whole genome shotgun (WGS) entry which is preliminary data.</text>
</comment>
<proteinExistence type="predicted"/>
<accession>A0ABT7GQG2</accession>
<feature type="region of interest" description="Disordered" evidence="1">
    <location>
        <begin position="342"/>
        <end position="362"/>
    </location>
</feature>
<feature type="compositionally biased region" description="Basic and acidic residues" evidence="1">
    <location>
        <begin position="277"/>
        <end position="303"/>
    </location>
</feature>
<name>A0ABT7GQG2_9ACTN</name>
<feature type="compositionally biased region" description="Basic and acidic residues" evidence="1">
    <location>
        <begin position="347"/>
        <end position="358"/>
    </location>
</feature>
<evidence type="ECO:0008006" key="4">
    <source>
        <dbReference type="Google" id="ProtNLM"/>
    </source>
</evidence>